<dbReference type="GeneID" id="25254849"/>
<dbReference type="AlphaFoldDB" id="U6KLC0"/>
<reference evidence="6" key="2">
    <citation type="submission" date="2013-10" db="EMBL/GenBank/DDBJ databases">
        <authorList>
            <person name="Aslett M."/>
        </authorList>
    </citation>
    <scope>NUCLEOTIDE SEQUENCE [LARGE SCALE GENOMIC DNA]</scope>
    <source>
        <strain evidence="6">Houghton</strain>
    </source>
</reference>
<keyword evidence="6" id="KW-0675">Receptor</keyword>
<proteinExistence type="predicted"/>
<dbReference type="GO" id="GO:0006506">
    <property type="term" value="P:GPI anchor biosynthetic process"/>
    <property type="evidence" value="ECO:0007669"/>
    <property type="project" value="InterPro"/>
</dbReference>
<evidence type="ECO:0000256" key="1">
    <source>
        <dbReference type="ARBA" id="ARBA00004141"/>
    </source>
</evidence>
<dbReference type="GO" id="GO:0072659">
    <property type="term" value="P:protein localization to plasma membrane"/>
    <property type="evidence" value="ECO:0007669"/>
    <property type="project" value="TreeGrafter"/>
</dbReference>
<feature type="transmembrane region" description="Helical" evidence="5">
    <location>
        <begin position="190"/>
        <end position="210"/>
    </location>
</feature>
<dbReference type="InterPro" id="IPR009447">
    <property type="entry name" value="PIGW/GWT1"/>
</dbReference>
<evidence type="ECO:0000313" key="6">
    <source>
        <dbReference type="EMBL" id="CDJ38897.1"/>
    </source>
</evidence>
<feature type="transmembrane region" description="Helical" evidence="5">
    <location>
        <begin position="123"/>
        <end position="140"/>
    </location>
</feature>
<dbReference type="Pfam" id="PF06423">
    <property type="entry name" value="GWT1"/>
    <property type="match status" value="1"/>
</dbReference>
<comment type="subcellular location">
    <subcellularLocation>
        <location evidence="1">Membrane</location>
        <topology evidence="1">Multi-pass membrane protein</topology>
    </subcellularLocation>
</comment>
<evidence type="ECO:0000313" key="7">
    <source>
        <dbReference type="Proteomes" id="UP000030747"/>
    </source>
</evidence>
<dbReference type="GO" id="GO:0016020">
    <property type="term" value="C:membrane"/>
    <property type="evidence" value="ECO:0007669"/>
    <property type="project" value="UniProtKB-SubCell"/>
</dbReference>
<dbReference type="RefSeq" id="XP_013229652.1">
    <property type="nucleotide sequence ID" value="XM_013374198.1"/>
</dbReference>
<dbReference type="OrthoDB" id="15270at2759"/>
<dbReference type="PROSITE" id="PS01070">
    <property type="entry name" value="NUCLEASE_NON_SPEC"/>
    <property type="match status" value="1"/>
</dbReference>
<evidence type="ECO:0000256" key="3">
    <source>
        <dbReference type="ARBA" id="ARBA00022989"/>
    </source>
</evidence>
<dbReference type="GO" id="GO:0016787">
    <property type="term" value="F:hydrolase activity"/>
    <property type="evidence" value="ECO:0007669"/>
    <property type="project" value="InterPro"/>
</dbReference>
<gene>
    <name evidence="6" type="ORF">ETH_00028780</name>
</gene>
<dbReference type="GO" id="GO:0046872">
    <property type="term" value="F:metal ion binding"/>
    <property type="evidence" value="ECO:0007669"/>
    <property type="project" value="InterPro"/>
</dbReference>
<evidence type="ECO:0000256" key="2">
    <source>
        <dbReference type="ARBA" id="ARBA00022692"/>
    </source>
</evidence>
<organism evidence="6 7">
    <name type="scientific">Eimeria tenella</name>
    <name type="common">Coccidian parasite</name>
    <dbReference type="NCBI Taxonomy" id="5802"/>
    <lineage>
        <taxon>Eukaryota</taxon>
        <taxon>Sar</taxon>
        <taxon>Alveolata</taxon>
        <taxon>Apicomplexa</taxon>
        <taxon>Conoidasida</taxon>
        <taxon>Coccidia</taxon>
        <taxon>Eucoccidiorida</taxon>
        <taxon>Eimeriorina</taxon>
        <taxon>Eimeriidae</taxon>
        <taxon>Eimeria</taxon>
    </lineage>
</organism>
<feature type="transmembrane region" description="Helical" evidence="5">
    <location>
        <begin position="70"/>
        <end position="89"/>
    </location>
</feature>
<evidence type="ECO:0000256" key="5">
    <source>
        <dbReference type="SAM" id="Phobius"/>
    </source>
</evidence>
<dbReference type="Proteomes" id="UP000030747">
    <property type="component" value="Unassembled WGS sequence"/>
</dbReference>
<feature type="transmembrane region" description="Helical" evidence="5">
    <location>
        <begin position="12"/>
        <end position="40"/>
    </location>
</feature>
<dbReference type="VEuPathDB" id="ToxoDB:ETH2_1315300"/>
<keyword evidence="2 5" id="KW-0812">Transmembrane</keyword>
<name>U6KLC0_EIMTE</name>
<dbReference type="PANTHER" id="PTHR20661">
    <property type="entry name" value="PHOSPHATIDYLINOSITOL-GLYCAN BIOSYNTHESIS CLASS W PROTEIN"/>
    <property type="match status" value="1"/>
</dbReference>
<accession>U6KLC0</accession>
<dbReference type="GO" id="GO:0032216">
    <property type="term" value="F:glucosaminyl-phosphatidylinositol O-acyltransferase activity"/>
    <property type="evidence" value="ECO:0007669"/>
    <property type="project" value="TreeGrafter"/>
</dbReference>
<dbReference type="InterPro" id="IPR018524">
    <property type="entry name" value="DNA/RNA_endonuclease_AS"/>
</dbReference>
<feature type="transmembrane region" description="Helical" evidence="5">
    <location>
        <begin position="152"/>
        <end position="169"/>
    </location>
</feature>
<dbReference type="EMBL" id="HG674134">
    <property type="protein sequence ID" value="CDJ38897.1"/>
    <property type="molecule type" value="Genomic_DNA"/>
</dbReference>
<reference evidence="6" key="1">
    <citation type="submission" date="2013-10" db="EMBL/GenBank/DDBJ databases">
        <title>Genomic analysis of the causative agents of coccidiosis in chickens.</title>
        <authorList>
            <person name="Reid A.J."/>
            <person name="Blake D."/>
            <person name="Billington K."/>
            <person name="Browne H."/>
            <person name="Dunn M."/>
            <person name="Hung S."/>
            <person name="Kawahara F."/>
            <person name="Miranda-Saavedra D."/>
            <person name="Mourier T."/>
            <person name="Nagra H."/>
            <person name="Otto T.D."/>
            <person name="Rawlings N."/>
            <person name="Sanchez A."/>
            <person name="Sanders M."/>
            <person name="Subramaniam C."/>
            <person name="Tay Y."/>
            <person name="Dear P."/>
            <person name="Doerig C."/>
            <person name="Gruber A."/>
            <person name="Parkinson J."/>
            <person name="Shirley M."/>
            <person name="Wan K.L."/>
            <person name="Berriman M."/>
            <person name="Tomley F."/>
            <person name="Pain A."/>
        </authorList>
    </citation>
    <scope>NUCLEOTIDE SEQUENCE [LARGE SCALE GENOMIC DNA]</scope>
    <source>
        <strain evidence="6">Houghton</strain>
    </source>
</reference>
<dbReference type="GO" id="GO:0003676">
    <property type="term" value="F:nucleic acid binding"/>
    <property type="evidence" value="ECO:0007669"/>
    <property type="project" value="InterPro"/>
</dbReference>
<keyword evidence="4 5" id="KW-0472">Membrane</keyword>
<sequence>MRLCVPLFVLFFFYLYIFLPPISLPLLAAAAGAVALFLSLPAAAPDALTPLVCCFLIPCYAFLFPMPLHLVIGAQIIICLLAVLSSRGTSGTVSIKRLLGGGDVSTLRNDRGHLVPFADHRSMQMIVTCAAILGVDFLTFPRKFCKSVNSGVTLMDLGVGGIIFTSGMVSRYSKGCARRDESLWVSLRRAALHSGPLGIFGLFRLIFMSLTNLHVG</sequence>
<dbReference type="VEuPathDB" id="ToxoDB:ETH_00028780"/>
<dbReference type="PANTHER" id="PTHR20661:SF0">
    <property type="entry name" value="PHOSPHATIDYLINOSITOL-GLYCAN BIOSYNTHESIS CLASS W PROTEIN"/>
    <property type="match status" value="1"/>
</dbReference>
<evidence type="ECO:0000256" key="4">
    <source>
        <dbReference type="ARBA" id="ARBA00023136"/>
    </source>
</evidence>
<protein>
    <submittedName>
        <fullName evidence="6">Related to human G protein-coupled receptor, related</fullName>
    </submittedName>
</protein>
<keyword evidence="3 5" id="KW-1133">Transmembrane helix</keyword>
<keyword evidence="7" id="KW-1185">Reference proteome</keyword>
<dbReference type="GO" id="GO:0005783">
    <property type="term" value="C:endoplasmic reticulum"/>
    <property type="evidence" value="ECO:0007669"/>
    <property type="project" value="TreeGrafter"/>
</dbReference>